<feature type="region of interest" description="Disordered" evidence="1">
    <location>
        <begin position="1"/>
        <end position="23"/>
    </location>
</feature>
<feature type="region of interest" description="Disordered" evidence="1">
    <location>
        <begin position="117"/>
        <end position="153"/>
    </location>
</feature>
<organism evidence="2 3">
    <name type="scientific">Burkholderia multivorans</name>
    <dbReference type="NCBI Taxonomy" id="87883"/>
    <lineage>
        <taxon>Bacteria</taxon>
        <taxon>Pseudomonadati</taxon>
        <taxon>Pseudomonadota</taxon>
        <taxon>Betaproteobacteria</taxon>
        <taxon>Burkholderiales</taxon>
        <taxon>Burkholderiaceae</taxon>
        <taxon>Burkholderia</taxon>
        <taxon>Burkholderia cepacia complex</taxon>
    </lineage>
</organism>
<dbReference type="AlphaFoldDB" id="A0ABD7LK14"/>
<proteinExistence type="predicted"/>
<accession>A0ABD7LK14</accession>
<protein>
    <submittedName>
        <fullName evidence="2">Uncharacterized protein</fullName>
    </submittedName>
</protein>
<reference evidence="2 3" key="1">
    <citation type="submission" date="2016-04" db="EMBL/GenBank/DDBJ databases">
        <authorList>
            <person name="Peeters C."/>
        </authorList>
    </citation>
    <scope>NUCLEOTIDE SEQUENCE [LARGE SCALE GENOMIC DNA]</scope>
    <source>
        <strain evidence="2">LMG 29311</strain>
    </source>
</reference>
<sequence length="312" mass="34792">MAAGRRNCGRDPQRRAGAGRHGLRDRVRPFRRVGALCVDCRARRLRGVRAEPRPRARARFRADCVDRGERRAARARQCRACGCARRCARVALRHALSGRRSIPARLRHGSALHADPLWLSQRHRRHDHRQPAAEAARSDGARSGDSAATARAGNGRCCRQNEPRGLVDRCAFACRDPPVQTLDAENAGRAGRRGCRDHRGRLFRSGGARRYRRGRQLAARAADTRISGACLERMACTTGERRCHRAGVVDGPQHAVADIRVAQRGARRPQSRIRGARHRQYCSRSAPGLCSCGQRIAHARRRAQARRVRRAA</sequence>
<evidence type="ECO:0000256" key="1">
    <source>
        <dbReference type="SAM" id="MobiDB-lite"/>
    </source>
</evidence>
<evidence type="ECO:0000313" key="3">
    <source>
        <dbReference type="Proteomes" id="UP000196218"/>
    </source>
</evidence>
<dbReference type="Proteomes" id="UP000196218">
    <property type="component" value="Unassembled WGS sequence"/>
</dbReference>
<name>A0ABD7LK14_9BURK</name>
<evidence type="ECO:0000313" key="2">
    <source>
        <dbReference type="EMBL" id="SAK19668.1"/>
    </source>
</evidence>
<comment type="caution">
    <text evidence="2">The sequence shown here is derived from an EMBL/GenBank/DDBJ whole genome shotgun (WGS) entry which is preliminary data.</text>
</comment>
<gene>
    <name evidence="2" type="ORF">UA18_02271</name>
</gene>
<dbReference type="EMBL" id="FKJW01000003">
    <property type="protein sequence ID" value="SAK19668.1"/>
    <property type="molecule type" value="Genomic_DNA"/>
</dbReference>